<dbReference type="InterPro" id="IPR002575">
    <property type="entry name" value="Aminoglycoside_PTrfase"/>
</dbReference>
<dbReference type="Gene3D" id="3.90.1200.10">
    <property type="match status" value="1"/>
</dbReference>
<dbReference type="SUPFAM" id="SSF56112">
    <property type="entry name" value="Protein kinase-like (PK-like)"/>
    <property type="match status" value="1"/>
</dbReference>
<evidence type="ECO:0000313" key="3">
    <source>
        <dbReference type="Proteomes" id="UP000046680"/>
    </source>
</evidence>
<dbReference type="Proteomes" id="UP000046680">
    <property type="component" value="Unassembled WGS sequence"/>
</dbReference>
<gene>
    <name evidence="2" type="ORF">ERS007657_04000</name>
</gene>
<dbReference type="InterPro" id="IPR011009">
    <property type="entry name" value="Kinase-like_dom_sf"/>
</dbReference>
<feature type="domain" description="Aminoglycoside phosphotransferase" evidence="1">
    <location>
        <begin position="2"/>
        <end position="68"/>
    </location>
</feature>
<evidence type="ECO:0000259" key="1">
    <source>
        <dbReference type="Pfam" id="PF01636"/>
    </source>
</evidence>
<organism evidence="2 3">
    <name type="scientific">Mycobacterium tuberculosis</name>
    <dbReference type="NCBI Taxonomy" id="1773"/>
    <lineage>
        <taxon>Bacteria</taxon>
        <taxon>Bacillati</taxon>
        <taxon>Actinomycetota</taxon>
        <taxon>Actinomycetes</taxon>
        <taxon>Mycobacteriales</taxon>
        <taxon>Mycobacteriaceae</taxon>
        <taxon>Mycobacterium</taxon>
        <taxon>Mycobacterium tuberculosis complex</taxon>
    </lineage>
</organism>
<name>A0A654U6H2_MYCTX</name>
<dbReference type="Pfam" id="PF01636">
    <property type="entry name" value="APH"/>
    <property type="match status" value="1"/>
</dbReference>
<dbReference type="EMBL" id="CGCX01002280">
    <property type="protein sequence ID" value="CFS09788.1"/>
    <property type="molecule type" value="Genomic_DNA"/>
</dbReference>
<protein>
    <submittedName>
        <fullName evidence="2">Transferase</fullName>
        <ecNumber evidence="2">2.-.-.-</ecNumber>
    </submittedName>
</protein>
<keyword evidence="2" id="KW-0808">Transferase</keyword>
<reference evidence="2 3" key="1">
    <citation type="submission" date="2015-03" db="EMBL/GenBank/DDBJ databases">
        <authorList>
            <consortium name="Pathogen Informatics"/>
        </authorList>
    </citation>
    <scope>NUCLEOTIDE SEQUENCE [LARGE SCALE GENOMIC DNA]</scope>
    <source>
        <strain evidence="2 3">C09601061</strain>
    </source>
</reference>
<accession>A0A654U6H2</accession>
<proteinExistence type="predicted"/>
<dbReference type="GO" id="GO:0016740">
    <property type="term" value="F:transferase activity"/>
    <property type="evidence" value="ECO:0007669"/>
    <property type="project" value="UniProtKB-KW"/>
</dbReference>
<dbReference type="EC" id="2.-.-.-" evidence="2"/>
<dbReference type="AlphaFoldDB" id="A0A654U6H2"/>
<evidence type="ECO:0000313" key="2">
    <source>
        <dbReference type="EMBL" id="CFS09788.1"/>
    </source>
</evidence>
<sequence>MWFHGDLSRFNILTAQGRLTGVIDFGLMGVGDPSVDLIIAWNLLSAPARAQFRVAVGAADDDWMRGRGRALAIALIALPYYQDTNPPLAASARYAIGEVLADFRYGARPGC</sequence>